<accession>A0AAV7JX98</accession>
<evidence type="ECO:0000313" key="2">
    <source>
        <dbReference type="Proteomes" id="UP001165289"/>
    </source>
</evidence>
<keyword evidence="2" id="KW-1185">Reference proteome</keyword>
<dbReference type="PANTHER" id="PTHR46289:SF19">
    <property type="entry name" value="ZINC FINGER MYM-TYPE CONTAINING 1"/>
    <property type="match status" value="1"/>
</dbReference>
<protein>
    <submittedName>
        <fullName evidence="1">Zinc finger MYM-type protein 1-like</fullName>
    </submittedName>
</protein>
<gene>
    <name evidence="1" type="ORF">LOD99_3911</name>
</gene>
<comment type="caution">
    <text evidence="1">The sequence shown here is derived from an EMBL/GenBank/DDBJ whole genome shotgun (WGS) entry which is preliminary data.</text>
</comment>
<dbReference type="EMBL" id="JAKMXF010000295">
    <property type="protein sequence ID" value="KAI6653075.1"/>
    <property type="molecule type" value="Genomic_DNA"/>
</dbReference>
<evidence type="ECO:0000313" key="1">
    <source>
        <dbReference type="EMBL" id="KAI6653075.1"/>
    </source>
</evidence>
<proteinExistence type="predicted"/>
<reference evidence="1 2" key="1">
    <citation type="journal article" date="2023" name="BMC Biol.">
        <title>The compact genome of the sponge Oopsacas minuta (Hexactinellida) is lacking key metazoan core genes.</title>
        <authorList>
            <person name="Santini S."/>
            <person name="Schenkelaars Q."/>
            <person name="Jourda C."/>
            <person name="Duchesne M."/>
            <person name="Belahbib H."/>
            <person name="Rocher C."/>
            <person name="Selva M."/>
            <person name="Riesgo A."/>
            <person name="Vervoort M."/>
            <person name="Leys S.P."/>
            <person name="Kodjabachian L."/>
            <person name="Le Bivic A."/>
            <person name="Borchiellini C."/>
            <person name="Claverie J.M."/>
            <person name="Renard E."/>
        </authorList>
    </citation>
    <scope>NUCLEOTIDE SEQUENCE [LARGE SCALE GENOMIC DNA]</scope>
    <source>
        <strain evidence="1">SPO-2</strain>
    </source>
</reference>
<name>A0AAV7JX98_9METZ</name>
<dbReference type="AlphaFoldDB" id="A0AAV7JX98"/>
<sequence length="327" mass="36966">MSNPKSWLQLTLVDFQAKRQCLVPNNYSHDSISSQFNLTDATQSYSLTSFQETAGIEGANLALLGDTNENIAVHSSDHLVHITLPLGWKYSYSHIQPTLEEFWHGNDRSKAIEANGLLLQIKTFKFLLTLIIFDKIFSNTNVLSECLQSSHIDSSTAVDLVSDTTLILEKLRFIEEWERIISYARDVANLNAIDFCFPSQPRQRKLPGSLENCDISSPVGNRSILSTEEQYRNNLYLPVIDRLLAELNHRFNSNSRVLMKATQAFNPNSGNFLEAAEIDEFAQAYNIDSHHLNLESKLAKRAMIAFKLESINSLLLKLLPLETAFPT</sequence>
<dbReference type="Proteomes" id="UP001165289">
    <property type="component" value="Unassembled WGS sequence"/>
</dbReference>
<organism evidence="1 2">
    <name type="scientific">Oopsacas minuta</name>
    <dbReference type="NCBI Taxonomy" id="111878"/>
    <lineage>
        <taxon>Eukaryota</taxon>
        <taxon>Metazoa</taxon>
        <taxon>Porifera</taxon>
        <taxon>Hexactinellida</taxon>
        <taxon>Hexasterophora</taxon>
        <taxon>Lyssacinosida</taxon>
        <taxon>Leucopsacidae</taxon>
        <taxon>Oopsacas</taxon>
    </lineage>
</organism>
<dbReference type="PANTHER" id="PTHR46289">
    <property type="entry name" value="52 KDA REPRESSOR OF THE INHIBITOR OF THE PROTEIN KINASE-LIKE PROTEIN-RELATED"/>
    <property type="match status" value="1"/>
</dbReference>
<dbReference type="InterPro" id="IPR052958">
    <property type="entry name" value="IFN-induced_PKR_regulator"/>
</dbReference>